<gene>
    <name evidence="1" type="ORF">J2Z69_000749</name>
</gene>
<protein>
    <submittedName>
        <fullName evidence="1">Uncharacterized protein</fullName>
    </submittedName>
</protein>
<name>A0ABS4JDC6_9BACL</name>
<comment type="caution">
    <text evidence="1">The sequence shown here is derived from an EMBL/GenBank/DDBJ whole genome shotgun (WGS) entry which is preliminary data.</text>
</comment>
<organism evidence="1 2">
    <name type="scientific">Paenibacillus shirakamiensis</name>
    <dbReference type="NCBI Taxonomy" id="1265935"/>
    <lineage>
        <taxon>Bacteria</taxon>
        <taxon>Bacillati</taxon>
        <taxon>Bacillota</taxon>
        <taxon>Bacilli</taxon>
        <taxon>Bacillales</taxon>
        <taxon>Paenibacillaceae</taxon>
        <taxon>Paenibacillus</taxon>
    </lineage>
</organism>
<dbReference type="EMBL" id="JAGGLD010000001">
    <property type="protein sequence ID" value="MBP1999730.1"/>
    <property type="molecule type" value="Genomic_DNA"/>
</dbReference>
<dbReference type="Proteomes" id="UP001519288">
    <property type="component" value="Unassembled WGS sequence"/>
</dbReference>
<sequence>MEQIEDFELYEKDFDKWLEIGRAAFAADAQEVMDDTSKDWPDRIRAAAEFKYKQMEDGQNA</sequence>
<dbReference type="RefSeq" id="WP_209859229.1">
    <property type="nucleotide sequence ID" value="NZ_JAGGLD010000001.1"/>
</dbReference>
<evidence type="ECO:0000313" key="2">
    <source>
        <dbReference type="Proteomes" id="UP001519288"/>
    </source>
</evidence>
<evidence type="ECO:0000313" key="1">
    <source>
        <dbReference type="EMBL" id="MBP1999730.1"/>
    </source>
</evidence>
<accession>A0ABS4JDC6</accession>
<keyword evidence="2" id="KW-1185">Reference proteome</keyword>
<proteinExistence type="predicted"/>
<reference evidence="1 2" key="1">
    <citation type="submission" date="2021-03" db="EMBL/GenBank/DDBJ databases">
        <title>Genomic Encyclopedia of Type Strains, Phase IV (KMG-IV): sequencing the most valuable type-strain genomes for metagenomic binning, comparative biology and taxonomic classification.</title>
        <authorList>
            <person name="Goeker M."/>
        </authorList>
    </citation>
    <scope>NUCLEOTIDE SEQUENCE [LARGE SCALE GENOMIC DNA]</scope>
    <source>
        <strain evidence="1 2">DSM 26806</strain>
    </source>
</reference>